<protein>
    <submittedName>
        <fullName evidence="3">MerR family transcriptional regulator</fullName>
    </submittedName>
</protein>
<comment type="caution">
    <text evidence="3">The sequence shown here is derived from an EMBL/GenBank/DDBJ whole genome shotgun (WGS) entry which is preliminary data.</text>
</comment>
<evidence type="ECO:0000256" key="1">
    <source>
        <dbReference type="ARBA" id="ARBA00023125"/>
    </source>
</evidence>
<dbReference type="AlphaFoldDB" id="A0A401FXP7"/>
<dbReference type="PANTHER" id="PTHR30204:SF58">
    <property type="entry name" value="HTH-TYPE TRANSCRIPTIONAL REGULATOR YFMP"/>
    <property type="match status" value="1"/>
</dbReference>
<keyword evidence="1" id="KW-0238">DNA-binding</keyword>
<dbReference type="EMBL" id="BEXT01000001">
    <property type="protein sequence ID" value="GBC61735.1"/>
    <property type="molecule type" value="Genomic_DNA"/>
</dbReference>
<dbReference type="Pfam" id="PF13411">
    <property type="entry name" value="MerR_1"/>
    <property type="match status" value="1"/>
</dbReference>
<dbReference type="Gene3D" id="1.10.1660.10">
    <property type="match status" value="1"/>
</dbReference>
<dbReference type="PROSITE" id="PS50937">
    <property type="entry name" value="HTH_MERR_2"/>
    <property type="match status" value="1"/>
</dbReference>
<evidence type="ECO:0000259" key="2">
    <source>
        <dbReference type="PROSITE" id="PS50937"/>
    </source>
</evidence>
<accession>A0A401FXP7</accession>
<evidence type="ECO:0000313" key="3">
    <source>
        <dbReference type="EMBL" id="GBC61735.1"/>
    </source>
</evidence>
<dbReference type="PRINTS" id="PR00040">
    <property type="entry name" value="HTHMERR"/>
</dbReference>
<dbReference type="Proteomes" id="UP000288096">
    <property type="component" value="Unassembled WGS sequence"/>
</dbReference>
<dbReference type="SMART" id="SM00422">
    <property type="entry name" value="HTH_MERR"/>
    <property type="match status" value="1"/>
</dbReference>
<dbReference type="InterPro" id="IPR009061">
    <property type="entry name" value="DNA-bd_dom_put_sf"/>
</dbReference>
<name>A0A401FXP7_9BACT</name>
<sequence>MVQAKIPEKAYTISELASHFNISPRTIRFYEEKGLISPQRTSGNQRFYTRKDRARLRLILRGKRFGFSLDDIAGMIGMSDTDINEIEQIRKSLAYGEKKLAEIHRRGEDLALLEQDMIAIREKLLNRLAQLENKDR</sequence>
<dbReference type="GO" id="GO:0003700">
    <property type="term" value="F:DNA-binding transcription factor activity"/>
    <property type="evidence" value="ECO:0007669"/>
    <property type="project" value="InterPro"/>
</dbReference>
<dbReference type="PANTHER" id="PTHR30204">
    <property type="entry name" value="REDOX-CYCLING DRUG-SENSING TRANSCRIPTIONAL ACTIVATOR SOXR"/>
    <property type="match status" value="1"/>
</dbReference>
<dbReference type="OrthoDB" id="9792348at2"/>
<keyword evidence="4" id="KW-1185">Reference proteome</keyword>
<evidence type="ECO:0000313" key="4">
    <source>
        <dbReference type="Proteomes" id="UP000288096"/>
    </source>
</evidence>
<organism evidence="3 4">
    <name type="scientific">Desulfonema ishimotonii</name>
    <dbReference type="NCBI Taxonomy" id="45657"/>
    <lineage>
        <taxon>Bacteria</taxon>
        <taxon>Pseudomonadati</taxon>
        <taxon>Thermodesulfobacteriota</taxon>
        <taxon>Desulfobacteria</taxon>
        <taxon>Desulfobacterales</taxon>
        <taxon>Desulfococcaceae</taxon>
        <taxon>Desulfonema</taxon>
    </lineage>
</organism>
<dbReference type="InterPro" id="IPR047057">
    <property type="entry name" value="MerR_fam"/>
</dbReference>
<dbReference type="GO" id="GO:0003677">
    <property type="term" value="F:DNA binding"/>
    <property type="evidence" value="ECO:0007669"/>
    <property type="project" value="UniProtKB-KW"/>
</dbReference>
<proteinExistence type="predicted"/>
<reference evidence="4" key="1">
    <citation type="submission" date="2017-11" db="EMBL/GenBank/DDBJ databases">
        <authorList>
            <person name="Watanabe M."/>
            <person name="Kojima H."/>
        </authorList>
    </citation>
    <scope>NUCLEOTIDE SEQUENCE [LARGE SCALE GENOMIC DNA]</scope>
    <source>
        <strain evidence="4">Tokyo 01</strain>
    </source>
</reference>
<reference evidence="4" key="2">
    <citation type="submission" date="2019-01" db="EMBL/GenBank/DDBJ databases">
        <title>Genome sequence of Desulfonema ishimotonii strain Tokyo 01.</title>
        <authorList>
            <person name="Fukui M."/>
        </authorList>
    </citation>
    <scope>NUCLEOTIDE SEQUENCE [LARGE SCALE GENOMIC DNA]</scope>
    <source>
        <strain evidence="4">Tokyo 01</strain>
    </source>
</reference>
<feature type="domain" description="HTH merR-type" evidence="2">
    <location>
        <begin position="10"/>
        <end position="78"/>
    </location>
</feature>
<dbReference type="InterPro" id="IPR000551">
    <property type="entry name" value="MerR-type_HTH_dom"/>
</dbReference>
<gene>
    <name evidence="3" type="ORF">DENIS_2697</name>
</gene>
<dbReference type="RefSeq" id="WP_124328986.1">
    <property type="nucleotide sequence ID" value="NZ_BEXT01000001.1"/>
</dbReference>
<dbReference type="CDD" id="cd04776">
    <property type="entry name" value="HTH_GnyR"/>
    <property type="match status" value="1"/>
</dbReference>
<dbReference type="SUPFAM" id="SSF46955">
    <property type="entry name" value="Putative DNA-binding domain"/>
    <property type="match status" value="1"/>
</dbReference>